<evidence type="ECO:0000256" key="1">
    <source>
        <dbReference type="SAM" id="MobiDB-lite"/>
    </source>
</evidence>
<proteinExistence type="predicted"/>
<dbReference type="AlphaFoldDB" id="A0AA39Q116"/>
<gene>
    <name evidence="2" type="ORF">EDD18DRAFT_1356096</name>
</gene>
<accession>A0AA39Q116</accession>
<organism evidence="2 3">
    <name type="scientific">Armillaria luteobubalina</name>
    <dbReference type="NCBI Taxonomy" id="153913"/>
    <lineage>
        <taxon>Eukaryota</taxon>
        <taxon>Fungi</taxon>
        <taxon>Dikarya</taxon>
        <taxon>Basidiomycota</taxon>
        <taxon>Agaricomycotina</taxon>
        <taxon>Agaricomycetes</taxon>
        <taxon>Agaricomycetidae</taxon>
        <taxon>Agaricales</taxon>
        <taxon>Marasmiineae</taxon>
        <taxon>Physalacriaceae</taxon>
        <taxon>Armillaria</taxon>
    </lineage>
</organism>
<reference evidence="2" key="1">
    <citation type="submission" date="2023-06" db="EMBL/GenBank/DDBJ databases">
        <authorList>
            <consortium name="Lawrence Berkeley National Laboratory"/>
            <person name="Ahrendt S."/>
            <person name="Sahu N."/>
            <person name="Indic B."/>
            <person name="Wong-Bajracharya J."/>
            <person name="Merenyi Z."/>
            <person name="Ke H.-M."/>
            <person name="Monk M."/>
            <person name="Kocsube S."/>
            <person name="Drula E."/>
            <person name="Lipzen A."/>
            <person name="Balint B."/>
            <person name="Henrissat B."/>
            <person name="Andreopoulos B."/>
            <person name="Martin F.M."/>
            <person name="Harder C.B."/>
            <person name="Rigling D."/>
            <person name="Ford K.L."/>
            <person name="Foster G.D."/>
            <person name="Pangilinan J."/>
            <person name="Papanicolaou A."/>
            <person name="Barry K."/>
            <person name="LaButti K."/>
            <person name="Viragh M."/>
            <person name="Koriabine M."/>
            <person name="Yan M."/>
            <person name="Riley R."/>
            <person name="Champramary S."/>
            <person name="Plett K.L."/>
            <person name="Tsai I.J."/>
            <person name="Slot J."/>
            <person name="Sipos G."/>
            <person name="Plett J."/>
            <person name="Nagy L.G."/>
            <person name="Grigoriev I.V."/>
        </authorList>
    </citation>
    <scope>NUCLEOTIDE SEQUENCE</scope>
    <source>
        <strain evidence="2">HWK02</strain>
    </source>
</reference>
<feature type="region of interest" description="Disordered" evidence="1">
    <location>
        <begin position="1"/>
        <end position="20"/>
    </location>
</feature>
<feature type="compositionally biased region" description="Polar residues" evidence="1">
    <location>
        <begin position="1"/>
        <end position="13"/>
    </location>
</feature>
<keyword evidence="3" id="KW-1185">Reference proteome</keyword>
<dbReference type="Proteomes" id="UP001175228">
    <property type="component" value="Unassembled WGS sequence"/>
</dbReference>
<evidence type="ECO:0000313" key="2">
    <source>
        <dbReference type="EMBL" id="KAK0494146.1"/>
    </source>
</evidence>
<protein>
    <submittedName>
        <fullName evidence="2">Uncharacterized protein</fullName>
    </submittedName>
</protein>
<comment type="caution">
    <text evidence="2">The sequence shown here is derived from an EMBL/GenBank/DDBJ whole genome shotgun (WGS) entry which is preliminary data.</text>
</comment>
<sequence length="89" mass="9759">MSQRTTNLKNGTPSLEEVEDPGICEDETIDKVGYEESDGLEDDGCDKTTVWKEDGCTETISMIKVSLTVAPEERAMYTNVVPLDGLVSQ</sequence>
<evidence type="ECO:0000313" key="3">
    <source>
        <dbReference type="Proteomes" id="UP001175228"/>
    </source>
</evidence>
<name>A0AA39Q116_9AGAR</name>
<dbReference type="EMBL" id="JAUEPU010000022">
    <property type="protein sequence ID" value="KAK0494146.1"/>
    <property type="molecule type" value="Genomic_DNA"/>
</dbReference>